<keyword evidence="3" id="KW-1003">Cell membrane</keyword>
<dbReference type="GO" id="GO:0046872">
    <property type="term" value="F:metal ion binding"/>
    <property type="evidence" value="ECO:0007669"/>
    <property type="project" value="UniProtKB-KW"/>
</dbReference>
<keyword evidence="15" id="KW-1185">Reference proteome</keyword>
<dbReference type="GO" id="GO:0004222">
    <property type="term" value="F:metalloendopeptidase activity"/>
    <property type="evidence" value="ECO:0007669"/>
    <property type="project" value="InterPro"/>
</dbReference>
<dbReference type="EMBL" id="JACHJS010000001">
    <property type="protein sequence ID" value="MBB4968789.1"/>
    <property type="molecule type" value="Genomic_DNA"/>
</dbReference>
<proteinExistence type="predicted"/>
<evidence type="ECO:0000256" key="11">
    <source>
        <dbReference type="ARBA" id="ARBA00023136"/>
    </source>
</evidence>
<dbReference type="InterPro" id="IPR050083">
    <property type="entry name" value="HtpX_protease"/>
</dbReference>
<evidence type="ECO:0000256" key="5">
    <source>
        <dbReference type="ARBA" id="ARBA00022692"/>
    </source>
</evidence>
<feature type="transmembrane region" description="Helical" evidence="12">
    <location>
        <begin position="41"/>
        <end position="60"/>
    </location>
</feature>
<dbReference type="Proteomes" id="UP000542674">
    <property type="component" value="Unassembled WGS sequence"/>
</dbReference>
<evidence type="ECO:0000256" key="1">
    <source>
        <dbReference type="ARBA" id="ARBA00001947"/>
    </source>
</evidence>
<keyword evidence="7" id="KW-0378">Hydrolase</keyword>
<accession>A0A7W7T926</accession>
<keyword evidence="5 12" id="KW-0812">Transmembrane</keyword>
<keyword evidence="10" id="KW-0482">Metalloprotease</keyword>
<keyword evidence="11 12" id="KW-0472">Membrane</keyword>
<evidence type="ECO:0000313" key="15">
    <source>
        <dbReference type="Proteomes" id="UP000542674"/>
    </source>
</evidence>
<dbReference type="PANTHER" id="PTHR43221">
    <property type="entry name" value="PROTEASE HTPX"/>
    <property type="match status" value="1"/>
</dbReference>
<reference evidence="14 15" key="1">
    <citation type="submission" date="2020-08" db="EMBL/GenBank/DDBJ databases">
        <title>Sequencing the genomes of 1000 actinobacteria strains.</title>
        <authorList>
            <person name="Klenk H.-P."/>
        </authorList>
    </citation>
    <scope>NUCLEOTIDE SEQUENCE [LARGE SCALE GENOMIC DNA]</scope>
    <source>
        <strain evidence="14 15">DSM 45084</strain>
    </source>
</reference>
<dbReference type="Pfam" id="PF01435">
    <property type="entry name" value="Peptidase_M48"/>
    <property type="match status" value="1"/>
</dbReference>
<keyword evidence="6" id="KW-0479">Metal-binding</keyword>
<evidence type="ECO:0000256" key="6">
    <source>
        <dbReference type="ARBA" id="ARBA00022723"/>
    </source>
</evidence>
<dbReference type="CDD" id="cd07328">
    <property type="entry name" value="M48_Ste24p_like"/>
    <property type="match status" value="1"/>
</dbReference>
<organism evidence="14 15">
    <name type="scientific">Saccharothrix violaceirubra</name>
    <dbReference type="NCBI Taxonomy" id="413306"/>
    <lineage>
        <taxon>Bacteria</taxon>
        <taxon>Bacillati</taxon>
        <taxon>Actinomycetota</taxon>
        <taxon>Actinomycetes</taxon>
        <taxon>Pseudonocardiales</taxon>
        <taxon>Pseudonocardiaceae</taxon>
        <taxon>Saccharothrix</taxon>
    </lineage>
</organism>
<evidence type="ECO:0000256" key="7">
    <source>
        <dbReference type="ARBA" id="ARBA00022801"/>
    </source>
</evidence>
<keyword evidence="9 12" id="KW-1133">Transmembrane helix</keyword>
<dbReference type="Gene3D" id="3.30.2010.10">
    <property type="entry name" value="Metalloproteases ('zincins'), catalytic domain"/>
    <property type="match status" value="1"/>
</dbReference>
<dbReference type="GO" id="GO:0005886">
    <property type="term" value="C:plasma membrane"/>
    <property type="evidence" value="ECO:0007669"/>
    <property type="project" value="UniProtKB-SubCell"/>
</dbReference>
<dbReference type="PANTHER" id="PTHR43221:SF1">
    <property type="entry name" value="PROTEASE HTPX"/>
    <property type="match status" value="1"/>
</dbReference>
<keyword evidence="8" id="KW-0862">Zinc</keyword>
<name>A0A7W7T926_9PSEU</name>
<dbReference type="GO" id="GO:0006508">
    <property type="term" value="P:proteolysis"/>
    <property type="evidence" value="ECO:0007669"/>
    <property type="project" value="UniProtKB-KW"/>
</dbReference>
<feature type="domain" description="Peptidase M48" evidence="13">
    <location>
        <begin position="79"/>
        <end position="304"/>
    </location>
</feature>
<evidence type="ECO:0000256" key="3">
    <source>
        <dbReference type="ARBA" id="ARBA00022475"/>
    </source>
</evidence>
<sequence length="487" mass="52184">MRAVLAVVMLVGFFVLAFGMTFGLGAAVVIAFTTGHSGVGVAKAGILALVVAFAVGGALWKALRTKDEAEGAPLTREEQPRLWAAVDELAAVAGTRPPDDVRLVPSVNAAVWEKTSFLGLKPGPRHLMIGLPLLAGLSVGEIRSVLAHELGHYGGGHTRLSALTYRAKNALAATVENLDGNLLRYPLYWYAQLYAIVAASATRRQELEADRASVVAAGRETAQSALRKVLSLDVAWNVYHENYVSLSLAAERTPRVMVGFRAFLGDPTRQEQLAEVQDRLVDEESSSVFDSHPPIRVRIKAMDALPAADVPRDDRPGWTLVDGIEEMEKGLIRDDLGPVADWPELVERAGAAQISHYANILAEAGRASGIAPHGTSDEIIASLARGEALEALRPHVVDPALTGNEMVTALLEVVRELLAALVVDELVRAGRARFAVNWGREWDVVVDGRAVDVPALVAPVVVDPREAGDVAERILALRGGSDLRHSM</sequence>
<comment type="caution">
    <text evidence="14">The sequence shown here is derived from an EMBL/GenBank/DDBJ whole genome shotgun (WGS) entry which is preliminary data.</text>
</comment>
<evidence type="ECO:0000313" key="14">
    <source>
        <dbReference type="EMBL" id="MBB4968789.1"/>
    </source>
</evidence>
<comment type="cofactor">
    <cofactor evidence="1">
        <name>Zn(2+)</name>
        <dbReference type="ChEBI" id="CHEBI:29105"/>
    </cofactor>
</comment>
<evidence type="ECO:0000256" key="4">
    <source>
        <dbReference type="ARBA" id="ARBA00022670"/>
    </source>
</evidence>
<gene>
    <name evidence="14" type="ORF">F4559_006148</name>
</gene>
<evidence type="ECO:0000256" key="2">
    <source>
        <dbReference type="ARBA" id="ARBA00004651"/>
    </source>
</evidence>
<evidence type="ECO:0000256" key="9">
    <source>
        <dbReference type="ARBA" id="ARBA00022989"/>
    </source>
</evidence>
<evidence type="ECO:0000259" key="13">
    <source>
        <dbReference type="Pfam" id="PF01435"/>
    </source>
</evidence>
<dbReference type="RefSeq" id="WP_184674539.1">
    <property type="nucleotide sequence ID" value="NZ_BAABAI010000047.1"/>
</dbReference>
<evidence type="ECO:0000256" key="12">
    <source>
        <dbReference type="SAM" id="Phobius"/>
    </source>
</evidence>
<dbReference type="InterPro" id="IPR001915">
    <property type="entry name" value="Peptidase_M48"/>
</dbReference>
<keyword evidence="4 14" id="KW-0645">Protease</keyword>
<evidence type="ECO:0000256" key="8">
    <source>
        <dbReference type="ARBA" id="ARBA00022833"/>
    </source>
</evidence>
<dbReference type="AlphaFoldDB" id="A0A7W7T926"/>
<evidence type="ECO:0000256" key="10">
    <source>
        <dbReference type="ARBA" id="ARBA00023049"/>
    </source>
</evidence>
<comment type="subcellular location">
    <subcellularLocation>
        <location evidence="2">Cell membrane</location>
        <topology evidence="2">Multi-pass membrane protein</topology>
    </subcellularLocation>
</comment>
<protein>
    <submittedName>
        <fullName evidence="14">Zn-dependent protease with chaperone function</fullName>
    </submittedName>
</protein>